<gene>
    <name evidence="1" type="ORF">BU23DRAFT_568405</name>
</gene>
<name>A0A6A5V981_9PLEO</name>
<dbReference type="EMBL" id="ML976681">
    <property type="protein sequence ID" value="KAF1973398.1"/>
    <property type="molecule type" value="Genomic_DNA"/>
</dbReference>
<proteinExistence type="predicted"/>
<dbReference type="OrthoDB" id="3801343at2759"/>
<evidence type="ECO:0000313" key="1">
    <source>
        <dbReference type="EMBL" id="KAF1973398.1"/>
    </source>
</evidence>
<protein>
    <submittedName>
        <fullName evidence="1">Uncharacterized protein</fullName>
    </submittedName>
</protein>
<organism evidence="1 2">
    <name type="scientific">Bimuria novae-zelandiae CBS 107.79</name>
    <dbReference type="NCBI Taxonomy" id="1447943"/>
    <lineage>
        <taxon>Eukaryota</taxon>
        <taxon>Fungi</taxon>
        <taxon>Dikarya</taxon>
        <taxon>Ascomycota</taxon>
        <taxon>Pezizomycotina</taxon>
        <taxon>Dothideomycetes</taxon>
        <taxon>Pleosporomycetidae</taxon>
        <taxon>Pleosporales</taxon>
        <taxon>Massarineae</taxon>
        <taxon>Didymosphaeriaceae</taxon>
        <taxon>Bimuria</taxon>
    </lineage>
</organism>
<keyword evidence="2" id="KW-1185">Reference proteome</keyword>
<reference evidence="1" key="1">
    <citation type="journal article" date="2020" name="Stud. Mycol.">
        <title>101 Dothideomycetes genomes: a test case for predicting lifestyles and emergence of pathogens.</title>
        <authorList>
            <person name="Haridas S."/>
            <person name="Albert R."/>
            <person name="Binder M."/>
            <person name="Bloem J."/>
            <person name="Labutti K."/>
            <person name="Salamov A."/>
            <person name="Andreopoulos B."/>
            <person name="Baker S."/>
            <person name="Barry K."/>
            <person name="Bills G."/>
            <person name="Bluhm B."/>
            <person name="Cannon C."/>
            <person name="Castanera R."/>
            <person name="Culley D."/>
            <person name="Daum C."/>
            <person name="Ezra D."/>
            <person name="Gonzalez J."/>
            <person name="Henrissat B."/>
            <person name="Kuo A."/>
            <person name="Liang C."/>
            <person name="Lipzen A."/>
            <person name="Lutzoni F."/>
            <person name="Magnuson J."/>
            <person name="Mondo S."/>
            <person name="Nolan M."/>
            <person name="Ohm R."/>
            <person name="Pangilinan J."/>
            <person name="Park H.-J."/>
            <person name="Ramirez L."/>
            <person name="Alfaro M."/>
            <person name="Sun H."/>
            <person name="Tritt A."/>
            <person name="Yoshinaga Y."/>
            <person name="Zwiers L.-H."/>
            <person name="Turgeon B."/>
            <person name="Goodwin S."/>
            <person name="Spatafora J."/>
            <person name="Crous P."/>
            <person name="Grigoriev I."/>
        </authorList>
    </citation>
    <scope>NUCLEOTIDE SEQUENCE</scope>
    <source>
        <strain evidence="1">CBS 107.79</strain>
    </source>
</reference>
<sequence>MKQLLLNLPGELLNRIYELVVAHDAKVEKTSHRTEAERCKVDRIHEMMRSTASELPHRTIRLVEEEMNYKPSFYARLAVLLSERKGSLTLHADYDKFRPLPASYFEDAQNIGSVQNLHLSVSSRAFNNDSHVDLLPILRAKADHDIDFECQVEKNGHFHDDAFRSYLLLKRILGHENGDWLVLFSEPVSVDAVLFKISTREINVVLKHDMVPGRRWTGYLQIGRVFQSYSKGDEVARSQGRK</sequence>
<accession>A0A6A5V981</accession>
<dbReference type="AlphaFoldDB" id="A0A6A5V981"/>
<dbReference type="Proteomes" id="UP000800036">
    <property type="component" value="Unassembled WGS sequence"/>
</dbReference>
<evidence type="ECO:0000313" key="2">
    <source>
        <dbReference type="Proteomes" id="UP000800036"/>
    </source>
</evidence>